<reference evidence="7" key="1">
    <citation type="journal article" date="2023" name="Insect Mol. Biol.">
        <title>Genome sequencing provides insights into the evolution of gene families encoding plant cell wall-degrading enzymes in longhorned beetles.</title>
        <authorList>
            <person name="Shin N.R."/>
            <person name="Okamura Y."/>
            <person name="Kirsch R."/>
            <person name="Pauchet Y."/>
        </authorList>
    </citation>
    <scope>NUCLEOTIDE SEQUENCE</scope>
    <source>
        <strain evidence="7">MMC_N1</strain>
    </source>
</reference>
<dbReference type="Pfam" id="PF00232">
    <property type="entry name" value="Glyco_hydro_1"/>
    <property type="match status" value="5"/>
</dbReference>
<evidence type="ECO:0000256" key="4">
    <source>
        <dbReference type="ARBA" id="ARBA00023295"/>
    </source>
</evidence>
<dbReference type="InterPro" id="IPR033132">
    <property type="entry name" value="GH_1_N_CS"/>
</dbReference>
<evidence type="ECO:0000256" key="2">
    <source>
        <dbReference type="ARBA" id="ARBA00012744"/>
    </source>
</evidence>
<dbReference type="Proteomes" id="UP001162164">
    <property type="component" value="Unassembled WGS sequence"/>
</dbReference>
<gene>
    <name evidence="7" type="ORF">NQ317_000462</name>
</gene>
<protein>
    <recommendedName>
        <fullName evidence="2">beta-glucosidase</fullName>
        <ecNumber evidence="2">3.2.1.21</ecNumber>
    </recommendedName>
</protein>
<keyword evidence="3 6" id="KW-0378">Hydrolase</keyword>
<dbReference type="PROSITE" id="PS00572">
    <property type="entry name" value="GLYCOSYL_HYDROL_F1_1"/>
    <property type="match status" value="2"/>
</dbReference>
<dbReference type="PROSITE" id="PS00653">
    <property type="entry name" value="GLYCOSYL_HYDROL_F1_2"/>
    <property type="match status" value="2"/>
</dbReference>
<comment type="similarity">
    <text evidence="1">Belongs to the glycosyl hydrolase 1 family.</text>
</comment>
<name>A0ABQ9J7L4_9CUCU</name>
<feature type="active site" description="Nucleophile" evidence="5">
    <location>
        <position position="274"/>
    </location>
</feature>
<accession>A0ABQ9J7L4</accession>
<dbReference type="InterPro" id="IPR001360">
    <property type="entry name" value="Glyco_hydro_1"/>
</dbReference>
<proteinExistence type="inferred from homology"/>
<dbReference type="PRINTS" id="PR00131">
    <property type="entry name" value="GLHYDRLASE1"/>
</dbReference>
<feature type="active site" description="Nucleophile" evidence="5">
    <location>
        <position position="1147"/>
    </location>
</feature>
<evidence type="ECO:0000313" key="7">
    <source>
        <dbReference type="EMBL" id="KAJ8973917.1"/>
    </source>
</evidence>
<dbReference type="PANTHER" id="PTHR10353">
    <property type="entry name" value="GLYCOSYL HYDROLASE"/>
    <property type="match status" value="1"/>
</dbReference>
<comment type="caution">
    <text evidence="7">The sequence shown here is derived from an EMBL/GenBank/DDBJ whole genome shotgun (WGS) entry which is preliminary data.</text>
</comment>
<evidence type="ECO:0000256" key="3">
    <source>
        <dbReference type="ARBA" id="ARBA00022801"/>
    </source>
</evidence>
<dbReference type="PANTHER" id="PTHR10353:SF36">
    <property type="entry name" value="LP05116P"/>
    <property type="match status" value="1"/>
</dbReference>
<dbReference type="InterPro" id="IPR018120">
    <property type="entry name" value="Glyco_hydro_1_AS"/>
</dbReference>
<dbReference type="EMBL" id="JAPWTJ010001083">
    <property type="protein sequence ID" value="KAJ8973917.1"/>
    <property type="molecule type" value="Genomic_DNA"/>
</dbReference>
<evidence type="ECO:0000256" key="1">
    <source>
        <dbReference type="ARBA" id="ARBA00010838"/>
    </source>
</evidence>
<dbReference type="Gene3D" id="3.20.20.80">
    <property type="entry name" value="Glycosidases"/>
    <property type="match status" value="4"/>
</dbReference>
<evidence type="ECO:0000256" key="6">
    <source>
        <dbReference type="RuleBase" id="RU004468"/>
    </source>
</evidence>
<dbReference type="InterPro" id="IPR017853">
    <property type="entry name" value="GH"/>
</dbReference>
<keyword evidence="4 6" id="KW-0326">Glycosidase</keyword>
<dbReference type="EC" id="3.2.1.21" evidence="2"/>
<keyword evidence="8" id="KW-1185">Reference proteome</keyword>
<dbReference type="SUPFAM" id="SSF51445">
    <property type="entry name" value="(Trans)glycosidases"/>
    <property type="match status" value="3"/>
</dbReference>
<organism evidence="7 8">
    <name type="scientific">Molorchus minor</name>
    <dbReference type="NCBI Taxonomy" id="1323400"/>
    <lineage>
        <taxon>Eukaryota</taxon>
        <taxon>Metazoa</taxon>
        <taxon>Ecdysozoa</taxon>
        <taxon>Arthropoda</taxon>
        <taxon>Hexapoda</taxon>
        <taxon>Insecta</taxon>
        <taxon>Pterygota</taxon>
        <taxon>Neoptera</taxon>
        <taxon>Endopterygota</taxon>
        <taxon>Coleoptera</taxon>
        <taxon>Polyphaga</taxon>
        <taxon>Cucujiformia</taxon>
        <taxon>Chrysomeloidea</taxon>
        <taxon>Cerambycidae</taxon>
        <taxon>Lamiinae</taxon>
        <taxon>Monochamini</taxon>
        <taxon>Molorchus</taxon>
    </lineage>
</organism>
<sequence>MFGVATASYQVEGGWDADGKGENIWDRMCHTNPDFVVNGDNGDVAADTYHKWEEDMERLQYLGVNHYRLSISWSRILPTGFSNQINQAGLNYYRNLIKALKEYNIEPVVTPPLGLILVTISARCRRELGEDINTGSPSMNPSRPVKEAMVWEGMASIVIDTAWMEPISNRTEDIEAAERRLQFTYGLYANPIVKGNWPQVVIDRVNLRSEGEKFTRTQKLAVTSSNGKDQRIQEVTDPSWNTSAYGWAIVPWGERKLLKWLKDTYDNPKILITENGMSEDGTLFEDDVRISYYQHYLSEILDLIYEDDVNVFGYTAWSFVNTFEWTHGYTVANTLNTRAFPDDFMFGVATAAYQVEGGWDADGKGENIWDNITHKNPTFISTGENGDVACDTYNKWKEDVELLKDLGVNHYRFSISWSRVLPTGLINKINEPGIAYYKNLIKALKENNIEPVVTLYHWDLPQYLQELGGFPNPKIADYFADYARLAFREFGEDVKYWTTFNEPKQICQYSYGSGLLAPGIWTSGVGDYLCVRTVLLAHAKAYHIYDEEFREEQNGLMSIVLDTTWAEPVSNRTEDVEAAERRLQFAFGVFGNPIYNGNWPQVMIDRVGFRSENENFTESRLPEFTDEEIEYIKGTYDFVGLNSYSTELIRDVNEEGFGEPSFDKDLRVQSLTDPSWNTTSYGWAIVPWGLRKVLKWVKDTYNNPKILITENGCSDDGTTLEDEIRIDYYTDYLSAVLDAIYEDEVDVIGYTGWSFMDNFEWTVGYSSTEALSSKPFPDDFMFGVATASYQVEGGWDADGKGENIWDRMCHTNPDFVVNGDNGDVAADTYHKWEEDMERLQYLGVNHYRLSISWSRILPTGFSNQINQAGLNYYRNLIKALKEYNIEPVVTLHHWDFPQSLQDVGGWPNAKLAEYFADYARIVFRELGEDVKYWITFNEPKQTCEGGYGLGRLAPGIKSSTIAEYLCAYTILLSHAKAYHIYDEEFRSTQNGMVSMVIDTAWMEPISNRTEDIEAAERRLQFTYGLYANPIVKGNWPQVVIDRVNLRSEGENFTRSRLPEFTQEQIDYINGTYDFLCINSYTTALVRDIDEAEVGGNPSNGKDQRIQEVTDPSWNTSAYGWAIVPWGERKLLKWLKDTYDNPKILITENGMSDDGTLFEDDVRISYYQDYLTEILDAIYEDEVNVFGYTAWSFVDTFEWAHGYSQHFGFYHVNFTDDSRPRTPKKSVEFYKKLTTTHCLIDESTQTACTCILLYIAESEWEGVLAGEGSTNPVHTYPTHTPYI</sequence>
<evidence type="ECO:0000313" key="8">
    <source>
        <dbReference type="Proteomes" id="UP001162164"/>
    </source>
</evidence>
<evidence type="ECO:0000256" key="5">
    <source>
        <dbReference type="PROSITE-ProRule" id="PRU10055"/>
    </source>
</evidence>